<name>A0A2H3TEU8_FUSOX</name>
<dbReference type="GO" id="GO:0005634">
    <property type="term" value="C:nucleus"/>
    <property type="evidence" value="ECO:0007669"/>
    <property type="project" value="TreeGrafter"/>
</dbReference>
<accession>A0A2H3TEU8</accession>
<dbReference type="Pfam" id="PF05368">
    <property type="entry name" value="NmrA"/>
    <property type="match status" value="1"/>
</dbReference>
<dbReference type="InterPro" id="IPR051164">
    <property type="entry name" value="NmrA-like_oxidored"/>
</dbReference>
<dbReference type="Gene3D" id="3.90.25.10">
    <property type="entry name" value="UDP-galactose 4-epimerase, domain 1"/>
    <property type="match status" value="1"/>
</dbReference>
<dbReference type="AlphaFoldDB" id="A0A2H3TEU8"/>
<dbReference type="OrthoDB" id="300709at2759"/>
<dbReference type="VEuPathDB" id="FungiDB:HZS61_009113"/>
<feature type="domain" description="NmrA-like" evidence="3">
    <location>
        <begin position="4"/>
        <end position="292"/>
    </location>
</feature>
<dbReference type="VEuPathDB" id="FungiDB:FOMG_02453"/>
<dbReference type="SUPFAM" id="SSF51735">
    <property type="entry name" value="NAD(P)-binding Rossmann-fold domains"/>
    <property type="match status" value="1"/>
</dbReference>
<comment type="similarity">
    <text evidence="1">Belongs to the NmrA-type oxidoreductase family.</text>
</comment>
<gene>
    <name evidence="4" type="ORF">FRV6_08408</name>
</gene>
<reference evidence="5" key="1">
    <citation type="submission" date="2016-09" db="EMBL/GenBank/DDBJ databases">
        <authorList>
            <person name="Guldener U."/>
        </authorList>
    </citation>
    <scope>NUCLEOTIDE SEQUENCE [LARGE SCALE GENOMIC DNA]</scope>
    <source>
        <strain evidence="5">V64-1</strain>
    </source>
</reference>
<dbReference type="InterPro" id="IPR036291">
    <property type="entry name" value="NAD(P)-bd_dom_sf"/>
</dbReference>
<evidence type="ECO:0000313" key="4">
    <source>
        <dbReference type="EMBL" id="SCO84281.1"/>
    </source>
</evidence>
<proteinExistence type="inferred from homology"/>
<protein>
    <submittedName>
        <fullName evidence="4">Related to nitrogen metabolic regulation protein nmr</fullName>
    </submittedName>
</protein>
<evidence type="ECO:0000256" key="2">
    <source>
        <dbReference type="ARBA" id="ARBA00022857"/>
    </source>
</evidence>
<evidence type="ECO:0000313" key="5">
    <source>
        <dbReference type="Proteomes" id="UP000219369"/>
    </source>
</evidence>
<organism evidence="4 5">
    <name type="scientific">Fusarium oxysporum</name>
    <name type="common">Fusarium vascular wilt</name>
    <dbReference type="NCBI Taxonomy" id="5507"/>
    <lineage>
        <taxon>Eukaryota</taxon>
        <taxon>Fungi</taxon>
        <taxon>Dikarya</taxon>
        <taxon>Ascomycota</taxon>
        <taxon>Pezizomycotina</taxon>
        <taxon>Sordariomycetes</taxon>
        <taxon>Hypocreomycetidae</taxon>
        <taxon>Hypocreales</taxon>
        <taxon>Nectriaceae</taxon>
        <taxon>Fusarium</taxon>
        <taxon>Fusarium oxysporum species complex</taxon>
    </lineage>
</organism>
<dbReference type="EMBL" id="FMJY01000004">
    <property type="protein sequence ID" value="SCO84281.1"/>
    <property type="molecule type" value="Genomic_DNA"/>
</dbReference>
<sequence>MALKTIAVTGATGSQGGGVINIMKNVPGWQIRAITRNPSSKSAVKLSESGIEVVRADFDDESSLVKAFDGVHAIFAVTNWWEYLFSGKSQDEAGEIEHQQGMNLARAAAKISSLEHYIWSSLPSAETITKGKLKVPHMDYKANVDVRIKAELPELAAKTTYLLFGYYPANMAFLPMLKPVELPSSGQFVQIVPTKPEAKVLNAGDVGVNPGIWVRQILAHGDISRGKNVNLALEKLTFQEMIDIWSEVTGKKGAIMTCSLEDYRKVWGVGGYEFGLQLKFGEMCDPWEETEDFVTAEALGIDPEEVVGFKGTIEGLKSFF</sequence>
<dbReference type="VEuPathDB" id="FungiDB:FOZG_02369"/>
<dbReference type="Gene3D" id="3.40.50.720">
    <property type="entry name" value="NAD(P)-binding Rossmann-like Domain"/>
    <property type="match status" value="1"/>
</dbReference>
<dbReference type="Proteomes" id="UP000219369">
    <property type="component" value="Unassembled WGS sequence"/>
</dbReference>
<dbReference type="InterPro" id="IPR008030">
    <property type="entry name" value="NmrA-like"/>
</dbReference>
<dbReference type="VEuPathDB" id="FungiDB:FOXG_04647"/>
<keyword evidence="2" id="KW-0521">NADP</keyword>
<evidence type="ECO:0000256" key="1">
    <source>
        <dbReference type="ARBA" id="ARBA00006328"/>
    </source>
</evidence>
<dbReference type="PANTHER" id="PTHR42748:SF28">
    <property type="entry name" value="NMRA-LIKE DOMAIN-CONTAINING PROTEIN"/>
    <property type="match status" value="1"/>
</dbReference>
<evidence type="ECO:0000259" key="3">
    <source>
        <dbReference type="Pfam" id="PF05368"/>
    </source>
</evidence>
<dbReference type="PANTHER" id="PTHR42748">
    <property type="entry name" value="NITROGEN METABOLITE REPRESSION PROTEIN NMRA FAMILY MEMBER"/>
    <property type="match status" value="1"/>
</dbReference>
<dbReference type="CDD" id="cd05251">
    <property type="entry name" value="NmrA_like_SDR_a"/>
    <property type="match status" value="1"/>
</dbReference>